<dbReference type="PRINTS" id="PR00506">
    <property type="entry name" value="D21N6MTFRASE"/>
</dbReference>
<gene>
    <name evidence="5" type="ORF">LCGC14_1746950</name>
</gene>
<comment type="caution">
    <text evidence="5">The sequence shown here is derived from an EMBL/GenBank/DDBJ whole genome shotgun (WGS) entry which is preliminary data.</text>
</comment>
<dbReference type="SUPFAM" id="SSF53335">
    <property type="entry name" value="S-adenosyl-L-methionine-dependent methyltransferases"/>
    <property type="match status" value="1"/>
</dbReference>
<dbReference type="InterPro" id="IPR002941">
    <property type="entry name" value="DNA_methylase_N4/N6"/>
</dbReference>
<accession>A0A0F9JK70</accession>
<evidence type="ECO:0000256" key="2">
    <source>
        <dbReference type="ARBA" id="ARBA00022679"/>
    </source>
</evidence>
<evidence type="ECO:0000313" key="5">
    <source>
        <dbReference type="EMBL" id="KKM06141.1"/>
    </source>
</evidence>
<dbReference type="GO" id="GO:0032259">
    <property type="term" value="P:methylation"/>
    <property type="evidence" value="ECO:0007669"/>
    <property type="project" value="UniProtKB-KW"/>
</dbReference>
<reference evidence="5" key="1">
    <citation type="journal article" date="2015" name="Nature">
        <title>Complex archaea that bridge the gap between prokaryotes and eukaryotes.</title>
        <authorList>
            <person name="Spang A."/>
            <person name="Saw J.H."/>
            <person name="Jorgensen S.L."/>
            <person name="Zaremba-Niedzwiedzka K."/>
            <person name="Martijn J."/>
            <person name="Lind A.E."/>
            <person name="van Eijk R."/>
            <person name="Schleper C."/>
            <person name="Guy L."/>
            <person name="Ettema T.J."/>
        </authorList>
    </citation>
    <scope>NUCLEOTIDE SEQUENCE</scope>
</reference>
<evidence type="ECO:0000259" key="4">
    <source>
        <dbReference type="Pfam" id="PF01555"/>
    </source>
</evidence>
<sequence length="268" mass="30271">MPEGTKFASEYPREKAEDSDHELILFPRDVEYRKGLFPQGVFEHPAKNNIYLTLELVRHLTHPGDKIIDPFAGTGTLMLACLESRDVMLVELEAHYANLIRVAWSEISLKPECKGQLSLRIGDCRQVLMNMKETFDSAIFSPPFSTSITRAKALPSVASQIEGFTKDAQNMANLNVFLFEQAMGTVFERVARRIRPGGSMGIISRDIIRGPGRVHLSEGIIRRSKKAGFNLTEWWKWKPPGSAQRAIQESRGARVVKDEDILLFRKEA</sequence>
<keyword evidence="2" id="KW-0808">Transferase</keyword>
<dbReference type="GO" id="GO:0008170">
    <property type="term" value="F:N-methyltransferase activity"/>
    <property type="evidence" value="ECO:0007669"/>
    <property type="project" value="InterPro"/>
</dbReference>
<keyword evidence="3" id="KW-0949">S-adenosyl-L-methionine</keyword>
<protein>
    <recommendedName>
        <fullName evidence="4">DNA methylase N-4/N-6 domain-containing protein</fullName>
    </recommendedName>
</protein>
<dbReference type="EMBL" id="LAZR01016066">
    <property type="protein sequence ID" value="KKM06141.1"/>
    <property type="molecule type" value="Genomic_DNA"/>
</dbReference>
<evidence type="ECO:0000256" key="1">
    <source>
        <dbReference type="ARBA" id="ARBA00022603"/>
    </source>
</evidence>
<proteinExistence type="predicted"/>
<dbReference type="Pfam" id="PF01555">
    <property type="entry name" value="N6_N4_Mtase"/>
    <property type="match status" value="1"/>
</dbReference>
<feature type="domain" description="DNA methylase N-4/N-6" evidence="4">
    <location>
        <begin position="37"/>
        <end position="100"/>
    </location>
</feature>
<dbReference type="AlphaFoldDB" id="A0A0F9JK70"/>
<keyword evidence="1" id="KW-0489">Methyltransferase</keyword>
<evidence type="ECO:0000256" key="3">
    <source>
        <dbReference type="ARBA" id="ARBA00022691"/>
    </source>
</evidence>
<dbReference type="Gene3D" id="3.40.50.150">
    <property type="entry name" value="Vaccinia Virus protein VP39"/>
    <property type="match status" value="2"/>
</dbReference>
<dbReference type="InterPro" id="IPR002295">
    <property type="entry name" value="N4/N6-MTase_EcoPI_Mod-like"/>
</dbReference>
<name>A0A0F9JK70_9ZZZZ</name>
<dbReference type="GO" id="GO:0003677">
    <property type="term" value="F:DNA binding"/>
    <property type="evidence" value="ECO:0007669"/>
    <property type="project" value="InterPro"/>
</dbReference>
<organism evidence="5">
    <name type="scientific">marine sediment metagenome</name>
    <dbReference type="NCBI Taxonomy" id="412755"/>
    <lineage>
        <taxon>unclassified sequences</taxon>
        <taxon>metagenomes</taxon>
        <taxon>ecological metagenomes</taxon>
    </lineage>
</organism>
<dbReference type="InterPro" id="IPR029063">
    <property type="entry name" value="SAM-dependent_MTases_sf"/>
</dbReference>